<accession>A0A8S3TD15</accession>
<dbReference type="EMBL" id="CAJPWZ010002024">
    <property type="protein sequence ID" value="CAG2229372.1"/>
    <property type="molecule type" value="Genomic_DNA"/>
</dbReference>
<name>A0A8S3TD15_MYTED</name>
<evidence type="ECO:0000313" key="2">
    <source>
        <dbReference type="Proteomes" id="UP000683360"/>
    </source>
</evidence>
<dbReference type="Proteomes" id="UP000683360">
    <property type="component" value="Unassembled WGS sequence"/>
</dbReference>
<evidence type="ECO:0000313" key="1">
    <source>
        <dbReference type="EMBL" id="CAG2229372.1"/>
    </source>
</evidence>
<comment type="caution">
    <text evidence="1">The sequence shown here is derived from an EMBL/GenBank/DDBJ whole genome shotgun (WGS) entry which is preliminary data.</text>
</comment>
<organism evidence="1 2">
    <name type="scientific">Mytilus edulis</name>
    <name type="common">Blue mussel</name>
    <dbReference type="NCBI Taxonomy" id="6550"/>
    <lineage>
        <taxon>Eukaryota</taxon>
        <taxon>Metazoa</taxon>
        <taxon>Spiralia</taxon>
        <taxon>Lophotrochozoa</taxon>
        <taxon>Mollusca</taxon>
        <taxon>Bivalvia</taxon>
        <taxon>Autobranchia</taxon>
        <taxon>Pteriomorphia</taxon>
        <taxon>Mytilida</taxon>
        <taxon>Mytiloidea</taxon>
        <taxon>Mytilidae</taxon>
        <taxon>Mytilinae</taxon>
        <taxon>Mytilus</taxon>
    </lineage>
</organism>
<dbReference type="OrthoDB" id="6192294at2759"/>
<gene>
    <name evidence="1" type="ORF">MEDL_42239</name>
</gene>
<protein>
    <submittedName>
        <fullName evidence="1">Uncharacterized protein</fullName>
    </submittedName>
</protein>
<keyword evidence="2" id="KW-1185">Reference proteome</keyword>
<proteinExistence type="predicted"/>
<dbReference type="AlphaFoldDB" id="A0A8S3TD15"/>
<reference evidence="1" key="1">
    <citation type="submission" date="2021-03" db="EMBL/GenBank/DDBJ databases">
        <authorList>
            <person name="Bekaert M."/>
        </authorList>
    </citation>
    <scope>NUCLEOTIDE SEQUENCE</scope>
</reference>
<sequence>MYHIVLKSINDIIFTRVYHIATLLNYGIIEHYENHSERNQIHKTAAKRILLLLEKSAGNVNPTVAAGHTFRVESSSMKLITTDKAVEQMYLDVLQDYLFASFRMGGVGANTMLENKRLTIALRAFTDKHSLFKTGQTSKMDFWKSFQKAFLALDSAKWTFYEEKEIKKIEKANKTNEDYIVLILLKP</sequence>